<reference evidence="1" key="1">
    <citation type="submission" date="2018-02" db="EMBL/GenBank/DDBJ databases">
        <title>Rhizophora mucronata_Transcriptome.</title>
        <authorList>
            <person name="Meera S.P."/>
            <person name="Sreeshan A."/>
            <person name="Augustine A."/>
        </authorList>
    </citation>
    <scope>NUCLEOTIDE SEQUENCE</scope>
    <source>
        <tissue evidence="1">Leaf</tissue>
    </source>
</reference>
<name>A0A2P2NDB8_RHIMU</name>
<dbReference type="AlphaFoldDB" id="A0A2P2NDB8"/>
<protein>
    <submittedName>
        <fullName evidence="1">Uncharacterized protein</fullName>
    </submittedName>
</protein>
<sequence>MDRLKNAQRITELSCINVYQGHRFLLSCLIDFLFLL</sequence>
<dbReference type="EMBL" id="GGEC01059990">
    <property type="protein sequence ID" value="MBX40474.1"/>
    <property type="molecule type" value="Transcribed_RNA"/>
</dbReference>
<proteinExistence type="predicted"/>
<evidence type="ECO:0000313" key="1">
    <source>
        <dbReference type="EMBL" id="MBX40474.1"/>
    </source>
</evidence>
<accession>A0A2P2NDB8</accession>
<organism evidence="1">
    <name type="scientific">Rhizophora mucronata</name>
    <name type="common">Asiatic mangrove</name>
    <dbReference type="NCBI Taxonomy" id="61149"/>
    <lineage>
        <taxon>Eukaryota</taxon>
        <taxon>Viridiplantae</taxon>
        <taxon>Streptophyta</taxon>
        <taxon>Embryophyta</taxon>
        <taxon>Tracheophyta</taxon>
        <taxon>Spermatophyta</taxon>
        <taxon>Magnoliopsida</taxon>
        <taxon>eudicotyledons</taxon>
        <taxon>Gunneridae</taxon>
        <taxon>Pentapetalae</taxon>
        <taxon>rosids</taxon>
        <taxon>fabids</taxon>
        <taxon>Malpighiales</taxon>
        <taxon>Rhizophoraceae</taxon>
        <taxon>Rhizophora</taxon>
    </lineage>
</organism>